<protein>
    <submittedName>
        <fullName evidence="2">Uncharacterized protein</fullName>
    </submittedName>
</protein>
<accession>A0AAD6RYI9</accession>
<evidence type="ECO:0000313" key="2">
    <source>
        <dbReference type="EMBL" id="KAJ7017809.1"/>
    </source>
</evidence>
<feature type="compositionally biased region" description="Low complexity" evidence="1">
    <location>
        <begin position="302"/>
        <end position="317"/>
    </location>
</feature>
<feature type="region of interest" description="Disordered" evidence="1">
    <location>
        <begin position="1"/>
        <end position="44"/>
    </location>
</feature>
<feature type="region of interest" description="Disordered" evidence="1">
    <location>
        <begin position="190"/>
        <end position="226"/>
    </location>
</feature>
<feature type="compositionally biased region" description="Basic and acidic residues" evidence="1">
    <location>
        <begin position="34"/>
        <end position="44"/>
    </location>
</feature>
<evidence type="ECO:0000256" key="1">
    <source>
        <dbReference type="SAM" id="MobiDB-lite"/>
    </source>
</evidence>
<feature type="compositionally biased region" description="Basic and acidic residues" evidence="1">
    <location>
        <begin position="11"/>
        <end position="27"/>
    </location>
</feature>
<feature type="compositionally biased region" description="Pro residues" evidence="1">
    <location>
        <begin position="192"/>
        <end position="206"/>
    </location>
</feature>
<feature type="region of interest" description="Disordered" evidence="1">
    <location>
        <begin position="302"/>
        <end position="333"/>
    </location>
</feature>
<feature type="region of interest" description="Disordered" evidence="1">
    <location>
        <begin position="87"/>
        <end position="112"/>
    </location>
</feature>
<feature type="region of interest" description="Disordered" evidence="1">
    <location>
        <begin position="58"/>
        <end position="77"/>
    </location>
</feature>
<comment type="caution">
    <text evidence="2">The sequence shown here is derived from an EMBL/GenBank/DDBJ whole genome shotgun (WGS) entry which is preliminary data.</text>
</comment>
<proteinExistence type="predicted"/>
<keyword evidence="3" id="KW-1185">Reference proteome</keyword>
<gene>
    <name evidence="2" type="ORF">C8F04DRAFT_1199878</name>
</gene>
<name>A0AAD6RYI9_9AGAR</name>
<evidence type="ECO:0000313" key="3">
    <source>
        <dbReference type="Proteomes" id="UP001218188"/>
    </source>
</evidence>
<sequence length="444" mass="48850">MTLQDFAARAAEGKLDKPEAEESENMRGSDVTPDEVRHGDLTDSIHSEARDILVKQAKVGQEECRQTDGRRRRARGYTEVEAQVEVRGEAGEGGDPLEEEWKERAPDAGPSPTLAGNSIFGPTAGGLRAGASLTASITDPARRGCCHCRGPLLYMKNEDTLISITVDGRTPRLLLSHRRRARLHPDIRRLRPIPPALPPPTPPIPRPTTTHLHSPPSPLSRTRRNRNIWSLPEPAAATAEFIWCPGGAWIVLDGEHAASAARAIPRARRRRWTDVGHPHLGLCLNFGGVPPPPLQQGFSFRGLGQQQQQPTSAATPGEFSFGGTATPTSAVEPRWEGLTREKEGGGVYIKVERRRYNPGGGIRTGCGSHIRESYRGNKTWSTAVVAPAVLKKMGCMLEQEVFRSSRGRVISSRFAPRIYEESYKGYRTVQVVRLQFVINDHYGV</sequence>
<dbReference type="EMBL" id="JARJCM010000377">
    <property type="protein sequence ID" value="KAJ7017809.1"/>
    <property type="molecule type" value="Genomic_DNA"/>
</dbReference>
<dbReference type="Proteomes" id="UP001218188">
    <property type="component" value="Unassembled WGS sequence"/>
</dbReference>
<organism evidence="2 3">
    <name type="scientific">Mycena alexandri</name>
    <dbReference type="NCBI Taxonomy" id="1745969"/>
    <lineage>
        <taxon>Eukaryota</taxon>
        <taxon>Fungi</taxon>
        <taxon>Dikarya</taxon>
        <taxon>Basidiomycota</taxon>
        <taxon>Agaricomycotina</taxon>
        <taxon>Agaricomycetes</taxon>
        <taxon>Agaricomycetidae</taxon>
        <taxon>Agaricales</taxon>
        <taxon>Marasmiineae</taxon>
        <taxon>Mycenaceae</taxon>
        <taxon>Mycena</taxon>
    </lineage>
</organism>
<feature type="compositionally biased region" description="Basic and acidic residues" evidence="1">
    <location>
        <begin position="60"/>
        <end position="69"/>
    </location>
</feature>
<reference evidence="2" key="1">
    <citation type="submission" date="2023-03" db="EMBL/GenBank/DDBJ databases">
        <title>Massive genome expansion in bonnet fungi (Mycena s.s.) driven by repeated elements and novel gene families across ecological guilds.</title>
        <authorList>
            <consortium name="Lawrence Berkeley National Laboratory"/>
            <person name="Harder C.B."/>
            <person name="Miyauchi S."/>
            <person name="Viragh M."/>
            <person name="Kuo A."/>
            <person name="Thoen E."/>
            <person name="Andreopoulos B."/>
            <person name="Lu D."/>
            <person name="Skrede I."/>
            <person name="Drula E."/>
            <person name="Henrissat B."/>
            <person name="Morin E."/>
            <person name="Kohler A."/>
            <person name="Barry K."/>
            <person name="LaButti K."/>
            <person name="Morin E."/>
            <person name="Salamov A."/>
            <person name="Lipzen A."/>
            <person name="Mereny Z."/>
            <person name="Hegedus B."/>
            <person name="Baldrian P."/>
            <person name="Stursova M."/>
            <person name="Weitz H."/>
            <person name="Taylor A."/>
            <person name="Grigoriev I.V."/>
            <person name="Nagy L.G."/>
            <person name="Martin F."/>
            <person name="Kauserud H."/>
        </authorList>
    </citation>
    <scope>NUCLEOTIDE SEQUENCE</scope>
    <source>
        <strain evidence="2">CBHHK200</strain>
    </source>
</reference>
<dbReference type="AlphaFoldDB" id="A0AAD6RYI9"/>